<accession>A0A0E9TQH0</accession>
<protein>
    <submittedName>
        <fullName evidence="1">Uncharacterized protein</fullName>
    </submittedName>
</protein>
<reference evidence="1" key="2">
    <citation type="journal article" date="2015" name="Fish Shellfish Immunol.">
        <title>Early steps in the European eel (Anguilla anguilla)-Vibrio vulnificus interaction in the gills: Role of the RtxA13 toxin.</title>
        <authorList>
            <person name="Callol A."/>
            <person name="Pajuelo D."/>
            <person name="Ebbesson L."/>
            <person name="Teles M."/>
            <person name="MacKenzie S."/>
            <person name="Amaro C."/>
        </authorList>
    </citation>
    <scope>NUCLEOTIDE SEQUENCE</scope>
</reference>
<name>A0A0E9TQH0_ANGAN</name>
<dbReference type="AlphaFoldDB" id="A0A0E9TQH0"/>
<proteinExistence type="predicted"/>
<reference evidence="1" key="1">
    <citation type="submission" date="2014-11" db="EMBL/GenBank/DDBJ databases">
        <authorList>
            <person name="Amaro Gonzalez C."/>
        </authorList>
    </citation>
    <scope>NUCLEOTIDE SEQUENCE</scope>
</reference>
<dbReference type="EMBL" id="GBXM01053604">
    <property type="protein sequence ID" value="JAH54973.1"/>
    <property type="molecule type" value="Transcribed_RNA"/>
</dbReference>
<organism evidence="1">
    <name type="scientific">Anguilla anguilla</name>
    <name type="common">European freshwater eel</name>
    <name type="synonym">Muraena anguilla</name>
    <dbReference type="NCBI Taxonomy" id="7936"/>
    <lineage>
        <taxon>Eukaryota</taxon>
        <taxon>Metazoa</taxon>
        <taxon>Chordata</taxon>
        <taxon>Craniata</taxon>
        <taxon>Vertebrata</taxon>
        <taxon>Euteleostomi</taxon>
        <taxon>Actinopterygii</taxon>
        <taxon>Neopterygii</taxon>
        <taxon>Teleostei</taxon>
        <taxon>Anguilliformes</taxon>
        <taxon>Anguillidae</taxon>
        <taxon>Anguilla</taxon>
    </lineage>
</organism>
<sequence>MMLLLVRCWNRHYPSTW</sequence>
<evidence type="ECO:0000313" key="1">
    <source>
        <dbReference type="EMBL" id="JAH54973.1"/>
    </source>
</evidence>